<dbReference type="OrthoDB" id="9835428at2"/>
<name>A0A1M6TFC4_9ACTN</name>
<dbReference type="EMBL" id="FRBI01000001">
    <property type="protein sequence ID" value="SHK55468.1"/>
    <property type="molecule type" value="Genomic_DNA"/>
</dbReference>
<sequence>MTVSTLNFTDATDAVDAGDYMWSEDMLALEGEQADYERRRAEAAGKHRARGYALLCQAAAQPDGPEGDRLRSLASQELRRANDPLPEAKRALERLERIVLESCGQPAVLVRPSLPDHREVYHRDAGCKHISGGGRYLLSCGWTLVGAAREVGYRACSRCGTGLRSTAP</sequence>
<dbReference type="AlphaFoldDB" id="A0A1M6TFC4"/>
<dbReference type="STRING" id="310782.SAMN05216499_10123"/>
<evidence type="ECO:0000313" key="1">
    <source>
        <dbReference type="EMBL" id="SHK55468.1"/>
    </source>
</evidence>
<gene>
    <name evidence="1" type="ORF">SAMN05216499_10123</name>
</gene>
<accession>A0A1M6TFC4</accession>
<organism evidence="1 2">
    <name type="scientific">Actinacidiphila paucisporea</name>
    <dbReference type="NCBI Taxonomy" id="310782"/>
    <lineage>
        <taxon>Bacteria</taxon>
        <taxon>Bacillati</taxon>
        <taxon>Actinomycetota</taxon>
        <taxon>Actinomycetes</taxon>
        <taxon>Kitasatosporales</taxon>
        <taxon>Streptomycetaceae</taxon>
        <taxon>Actinacidiphila</taxon>
    </lineage>
</organism>
<proteinExistence type="predicted"/>
<protein>
    <submittedName>
        <fullName evidence="1">Uncharacterized protein</fullName>
    </submittedName>
</protein>
<reference evidence="1 2" key="1">
    <citation type="submission" date="2016-11" db="EMBL/GenBank/DDBJ databases">
        <authorList>
            <person name="Jaros S."/>
            <person name="Januszkiewicz K."/>
            <person name="Wedrychowicz H."/>
        </authorList>
    </citation>
    <scope>NUCLEOTIDE SEQUENCE [LARGE SCALE GENOMIC DNA]</scope>
    <source>
        <strain evidence="1 2">CGMCC 4.2025</strain>
    </source>
</reference>
<dbReference type="Proteomes" id="UP000184111">
    <property type="component" value="Unassembled WGS sequence"/>
</dbReference>
<dbReference type="RefSeq" id="WP_073492227.1">
    <property type="nucleotide sequence ID" value="NZ_FRBI01000001.1"/>
</dbReference>
<keyword evidence="2" id="KW-1185">Reference proteome</keyword>
<evidence type="ECO:0000313" key="2">
    <source>
        <dbReference type="Proteomes" id="UP000184111"/>
    </source>
</evidence>